<protein>
    <submittedName>
        <fullName evidence="1">Uncharacterized protein</fullName>
    </submittedName>
</protein>
<keyword evidence="2" id="KW-1185">Reference proteome</keyword>
<comment type="caution">
    <text evidence="1">The sequence shown here is derived from an EMBL/GenBank/DDBJ whole genome shotgun (WGS) entry which is preliminary data.</text>
</comment>
<proteinExistence type="predicted"/>
<evidence type="ECO:0000313" key="2">
    <source>
        <dbReference type="Proteomes" id="UP001217918"/>
    </source>
</evidence>
<dbReference type="AlphaFoldDB" id="A0AAD9I8L1"/>
<evidence type="ECO:0000313" key="1">
    <source>
        <dbReference type="EMBL" id="KAK2073046.1"/>
    </source>
</evidence>
<organism evidence="1 2">
    <name type="scientific">Phyllachora maydis</name>
    <dbReference type="NCBI Taxonomy" id="1825666"/>
    <lineage>
        <taxon>Eukaryota</taxon>
        <taxon>Fungi</taxon>
        <taxon>Dikarya</taxon>
        <taxon>Ascomycota</taxon>
        <taxon>Pezizomycotina</taxon>
        <taxon>Sordariomycetes</taxon>
        <taxon>Sordariomycetidae</taxon>
        <taxon>Phyllachorales</taxon>
        <taxon>Phyllachoraceae</taxon>
        <taxon>Phyllachora</taxon>
    </lineage>
</organism>
<accession>A0AAD9I8L1</accession>
<sequence length="79" mass="8784">MLEYANLIAATLRRKEEAEEEAVYKAEIAIYKACLSKYAKHALPMLPAIKKAANTGSSNVYLFLDCFLELCSNLAIKAK</sequence>
<dbReference type="Proteomes" id="UP001217918">
    <property type="component" value="Unassembled WGS sequence"/>
</dbReference>
<dbReference type="EMBL" id="JAQQPM010000006">
    <property type="protein sequence ID" value="KAK2073046.1"/>
    <property type="molecule type" value="Genomic_DNA"/>
</dbReference>
<reference evidence="1" key="1">
    <citation type="journal article" date="2023" name="Mol. Plant Microbe Interact.">
        <title>Elucidating the Obligate Nature and Biological Capacity of an Invasive Fungal Corn Pathogen.</title>
        <authorList>
            <person name="MacCready J.S."/>
            <person name="Roggenkamp E.M."/>
            <person name="Gdanetz K."/>
            <person name="Chilvers M.I."/>
        </authorList>
    </citation>
    <scope>NUCLEOTIDE SEQUENCE</scope>
    <source>
        <strain evidence="1">PM02</strain>
    </source>
</reference>
<name>A0AAD9I8L1_9PEZI</name>
<gene>
    <name evidence="1" type="ORF">P8C59_007355</name>
</gene>